<dbReference type="InterPro" id="IPR000169">
    <property type="entry name" value="Pept_cys_AS"/>
</dbReference>
<feature type="active site" evidence="10 11">
    <location>
        <position position="1108"/>
    </location>
</feature>
<keyword evidence="17" id="KW-1185">Reference proteome</keyword>
<dbReference type="GO" id="GO:0008270">
    <property type="term" value="F:zinc ion binding"/>
    <property type="evidence" value="ECO:0007669"/>
    <property type="project" value="UniProtKB-KW"/>
</dbReference>
<dbReference type="Gene3D" id="2.30.30.380">
    <property type="entry name" value="Zn-finger domain of Sec23/24"/>
    <property type="match status" value="1"/>
</dbReference>
<evidence type="ECO:0000256" key="3">
    <source>
        <dbReference type="ARBA" id="ARBA00022670"/>
    </source>
</evidence>
<dbReference type="InterPro" id="IPR001300">
    <property type="entry name" value="Peptidase_C2_calpain_cat"/>
</dbReference>
<accession>A0A226DK48</accession>
<evidence type="ECO:0000256" key="12">
    <source>
        <dbReference type="PROSITE-ProRule" id="PRU00322"/>
    </source>
</evidence>
<evidence type="ECO:0000256" key="7">
    <source>
        <dbReference type="ARBA" id="ARBA00022801"/>
    </source>
</evidence>
<feature type="region of interest" description="Disordered" evidence="13">
    <location>
        <begin position="661"/>
        <end position="690"/>
    </location>
</feature>
<proteinExistence type="inferred from homology"/>
<dbReference type="InterPro" id="IPR036443">
    <property type="entry name" value="Znf_RanBP2_sf"/>
</dbReference>
<feature type="active site" evidence="10 11">
    <location>
        <position position="927"/>
    </location>
</feature>
<dbReference type="InterPro" id="IPR001876">
    <property type="entry name" value="Znf_RanBP2"/>
</dbReference>
<evidence type="ECO:0000256" key="6">
    <source>
        <dbReference type="ARBA" id="ARBA00022771"/>
    </source>
</evidence>
<reference evidence="16 17" key="1">
    <citation type="submission" date="2015-12" db="EMBL/GenBank/DDBJ databases">
        <title>The genome of Folsomia candida.</title>
        <authorList>
            <person name="Faddeeva A."/>
            <person name="Derks M.F."/>
            <person name="Anvar Y."/>
            <person name="Smit S."/>
            <person name="Van Straalen N."/>
            <person name="Roelofs D."/>
        </authorList>
    </citation>
    <scope>NUCLEOTIDE SEQUENCE [LARGE SCALE GENOMIC DNA]</scope>
    <source>
        <strain evidence="16 17">VU population</strain>
        <tissue evidence="16">Whole body</tissue>
    </source>
</reference>
<feature type="region of interest" description="Disordered" evidence="13">
    <location>
        <begin position="139"/>
        <end position="162"/>
    </location>
</feature>
<feature type="region of interest" description="Disordered" evidence="13">
    <location>
        <begin position="312"/>
        <end position="341"/>
    </location>
</feature>
<dbReference type="SUPFAM" id="SSF90209">
    <property type="entry name" value="Ran binding protein zinc finger-like"/>
    <property type="match status" value="1"/>
</dbReference>
<evidence type="ECO:0000256" key="4">
    <source>
        <dbReference type="ARBA" id="ARBA00022723"/>
    </source>
</evidence>
<feature type="compositionally biased region" description="Basic and acidic residues" evidence="13">
    <location>
        <begin position="728"/>
        <end position="739"/>
    </location>
</feature>
<dbReference type="PROSITE" id="PS50203">
    <property type="entry name" value="CALPAIN_CAT"/>
    <property type="match status" value="1"/>
</dbReference>
<feature type="domain" description="Calpain catalytic" evidence="15">
    <location>
        <begin position="861"/>
        <end position="1164"/>
    </location>
</feature>
<keyword evidence="7 11" id="KW-0378">Hydrolase</keyword>
<dbReference type="InterPro" id="IPR022684">
    <property type="entry name" value="Calpain_cysteine_protease"/>
</dbReference>
<dbReference type="PANTHER" id="PTHR10183">
    <property type="entry name" value="CALPAIN"/>
    <property type="match status" value="1"/>
</dbReference>
<dbReference type="GO" id="GO:0005737">
    <property type="term" value="C:cytoplasm"/>
    <property type="evidence" value="ECO:0007669"/>
    <property type="project" value="TreeGrafter"/>
</dbReference>
<dbReference type="PROSITE" id="PS50199">
    <property type="entry name" value="ZF_RANBP2_2"/>
    <property type="match status" value="3"/>
</dbReference>
<feature type="domain" description="RanBP2-type" evidence="14">
    <location>
        <begin position="791"/>
        <end position="824"/>
    </location>
</feature>
<dbReference type="STRING" id="158441.A0A226DK48"/>
<evidence type="ECO:0000256" key="10">
    <source>
        <dbReference type="PIRSR" id="PIRSR622684-1"/>
    </source>
</evidence>
<dbReference type="EMBL" id="LNIX01000017">
    <property type="protein sequence ID" value="OXA45613.1"/>
    <property type="molecule type" value="Genomic_DNA"/>
</dbReference>
<keyword evidence="4" id="KW-0479">Metal-binding</keyword>
<dbReference type="PRINTS" id="PR00704">
    <property type="entry name" value="CALPAIN"/>
</dbReference>
<keyword evidence="3 11" id="KW-0645">Protease</keyword>
<sequence>MGSIASVLQWYCPGCNRINPTEVSVCNFCGVKRPLTNNLQTCDGGGVSTAGQAQQNNKRKEEEEESVIGLDSKLRHDLNLRDTNGQIPVSFECRLEEPKCIECTTHENVSTEAAPSPDDAVKAGGTKFEDERPMIVGEKYKLDRSDEDNPPSSPTKLCRRSSNDHCFAGGPTDSYDTHASQKNCLEMSNRISTHAFIQLSTSSSTTKDKDTPKNNHLSTQSTMCDDVDESFRRKKVNSSSLNTLPRRDASTSSKLRQQQQNRNSLTRSATDSNIPSDQPINQLLIKPPPQQNDGGLNIIKKLDNASPAALPLQQKKKNNRLYEKAEGDDGVPCSEKGKSSILRSKSLQPENMIREAAVRNLKCPYAHNNACKLNNNIPKANNDNDIVTVKTRLPNKCVASPCADDIYVASESCSLSFENNSVRFENSPTTRSSVVIKDHDDLAVSRTKSAPTLTGGRISPYRPKSKVVVDGGCDSSSSSATTPCSSDEIISPSSYKSQAHQLISTPLVAAELLPRHKSLSAHKTENYNVVKKNVTRAKSYGSSSGSSSILKESLQTKRHVPVAPPSASSKLFLVEDDDDSDSNFERTRNSTDSSNDATRSSRKKTSIEALCNKYLSSSPSRDQYLIEEDLDDLKFIDEEELLVSSPESSSALKLPIRRSSLPSNSLKENNLNDEDASSLSSSPSSSSRLWPCSKCHATNSPSSDSCDSCGCVRDTSNNDNGDSSSLPHRSDAKEERDPSSSKLKSRRKLERPRSVAVAEYWSCPVCTLQNPLYSTRCQACRWDKNKEFKCANGYIKKKWSCTQCTFKNPMKATTCEMCQGTRKANSSSGSSSMPPTISITKKGTKQKYHEIVTFCQKSGDAFVDDSFPPAPKSLYYNPKVSSANGDLVTQWLRPKDIVTEQGCENTVWVVFRTPLPSDISQGVLGNCWLLSALAVIAERKELVERILVTREMSPVGAYLIRLCKDGSWTTVIVDDLLPCDRRKRLVYSQAKRRQLWVPLIEKAVAKIHGCYEALVSGRAIEGLATLTGCPCESIPLQSGADEELDRDLVWAQLLSCHAARFLMGASCGGGNMKVDEDEYRDKGLRPRHAYSVLNVDGSHGLRLLRLRNPWGRYSWKGNWSDSSPLWSSELRKKLMPDGADDGVFWIAFDDMLKYFDCIDVCKVRNGWHERRLQGILPPSSDLQHLSCILITVMEATEIEISLFQEGHRNSEKSQRSQLDLCVVLFRGLETSQSDSQKLVLGRLVEHSKRQVRGFVGCHKMIEPGFYLAVPLAFNHWHSGVDLPYPRYVMSLHSSKKVLSDQIAPPPYMLADAIIRLTMERGQRHEGREGMTAYYLTKGWAGLVVVVENRHDDKWIQVKCDCQESYNVVSTRNQLKTVDAVPPLHRQVIIVLTQLEGSGGFSIAHRLTHRPSLTNGLHDWGPQNSDHCPTVGPDVEGLHTPRPI</sequence>
<dbReference type="FunFam" id="3.90.70.10:FF:000010">
    <property type="entry name" value="Calpain 15"/>
    <property type="match status" value="1"/>
</dbReference>
<evidence type="ECO:0000259" key="15">
    <source>
        <dbReference type="PROSITE" id="PS50203"/>
    </source>
</evidence>
<dbReference type="GO" id="GO:0006508">
    <property type="term" value="P:proteolysis"/>
    <property type="evidence" value="ECO:0007669"/>
    <property type="project" value="UniProtKB-KW"/>
</dbReference>
<evidence type="ECO:0000313" key="16">
    <source>
        <dbReference type="EMBL" id="OXA45613.1"/>
    </source>
</evidence>
<feature type="region of interest" description="Disordered" evidence="13">
    <location>
        <begin position="1419"/>
        <end position="1443"/>
    </location>
</feature>
<feature type="compositionally biased region" description="Low complexity" evidence="13">
    <location>
        <begin position="539"/>
        <end position="548"/>
    </location>
</feature>
<dbReference type="PROSITE" id="PS01358">
    <property type="entry name" value="ZF_RANBP2_1"/>
    <property type="match status" value="3"/>
</dbReference>
<comment type="similarity">
    <text evidence="1">Belongs to the peptidase C2 family.</text>
</comment>
<evidence type="ECO:0000256" key="9">
    <source>
        <dbReference type="ARBA" id="ARBA00022833"/>
    </source>
</evidence>
<dbReference type="Pfam" id="PF00648">
    <property type="entry name" value="Peptidase_C2"/>
    <property type="match status" value="1"/>
</dbReference>
<dbReference type="InterPro" id="IPR038765">
    <property type="entry name" value="Papain-like_cys_pep_sf"/>
</dbReference>
<gene>
    <name evidence="16" type="ORF">Fcan01_19539</name>
</gene>
<evidence type="ECO:0000256" key="2">
    <source>
        <dbReference type="ARBA" id="ARBA00022553"/>
    </source>
</evidence>
<feature type="compositionally biased region" description="Low complexity" evidence="13">
    <location>
        <begin position="677"/>
        <end position="687"/>
    </location>
</feature>
<feature type="compositionally biased region" description="Low complexity" evidence="13">
    <location>
        <begin position="469"/>
        <end position="487"/>
    </location>
</feature>
<keyword evidence="5" id="KW-0677">Repeat</keyword>
<dbReference type="Proteomes" id="UP000198287">
    <property type="component" value="Unassembled WGS sequence"/>
</dbReference>
<dbReference type="PROSITE" id="PS00139">
    <property type="entry name" value="THIOL_PROTEASE_CYS"/>
    <property type="match status" value="1"/>
</dbReference>
<dbReference type="Pfam" id="PF00641">
    <property type="entry name" value="Zn_ribbon_RanBP"/>
    <property type="match status" value="3"/>
</dbReference>
<feature type="compositionally biased region" description="Polar residues" evidence="13">
    <location>
        <begin position="214"/>
        <end position="223"/>
    </location>
</feature>
<feature type="region of interest" description="Disordered" evidence="13">
    <location>
        <begin position="202"/>
        <end position="297"/>
    </location>
</feature>
<dbReference type="CDD" id="cd00044">
    <property type="entry name" value="CysPc"/>
    <property type="match status" value="1"/>
</dbReference>
<dbReference type="GO" id="GO:0004198">
    <property type="term" value="F:calcium-dependent cysteine-type endopeptidase activity"/>
    <property type="evidence" value="ECO:0007669"/>
    <property type="project" value="InterPro"/>
</dbReference>
<evidence type="ECO:0000259" key="14">
    <source>
        <dbReference type="PROSITE" id="PS50199"/>
    </source>
</evidence>
<feature type="domain" description="RanBP2-type" evidence="14">
    <location>
        <begin position="757"/>
        <end position="786"/>
    </location>
</feature>
<comment type="caution">
    <text evidence="16">The sequence shown here is derived from an EMBL/GenBank/DDBJ whole genome shotgun (WGS) entry which is preliminary data.</text>
</comment>
<evidence type="ECO:0000313" key="17">
    <source>
        <dbReference type="Proteomes" id="UP000198287"/>
    </source>
</evidence>
<dbReference type="SMART" id="SM00230">
    <property type="entry name" value="CysPc"/>
    <property type="match status" value="1"/>
</dbReference>
<evidence type="ECO:0000256" key="5">
    <source>
        <dbReference type="ARBA" id="ARBA00022737"/>
    </source>
</evidence>
<keyword evidence="6 12" id="KW-0863">Zinc-finger</keyword>
<dbReference type="OrthoDB" id="424753at2759"/>
<dbReference type="SMART" id="SM00547">
    <property type="entry name" value="ZnF_RBZ"/>
    <property type="match status" value="4"/>
</dbReference>
<feature type="active site" evidence="10 11">
    <location>
        <position position="1088"/>
    </location>
</feature>
<keyword evidence="9" id="KW-0862">Zinc</keyword>
<keyword evidence="2" id="KW-0597">Phosphoprotein</keyword>
<feature type="compositionally biased region" description="Polar residues" evidence="13">
    <location>
        <begin position="250"/>
        <end position="281"/>
    </location>
</feature>
<name>A0A226DK48_FOLCA</name>
<evidence type="ECO:0000256" key="8">
    <source>
        <dbReference type="ARBA" id="ARBA00022807"/>
    </source>
</evidence>
<organism evidence="16 17">
    <name type="scientific">Folsomia candida</name>
    <name type="common">Springtail</name>
    <dbReference type="NCBI Taxonomy" id="158441"/>
    <lineage>
        <taxon>Eukaryota</taxon>
        <taxon>Metazoa</taxon>
        <taxon>Ecdysozoa</taxon>
        <taxon>Arthropoda</taxon>
        <taxon>Hexapoda</taxon>
        <taxon>Collembola</taxon>
        <taxon>Entomobryomorpha</taxon>
        <taxon>Isotomoidea</taxon>
        <taxon>Isotomidae</taxon>
        <taxon>Proisotominae</taxon>
        <taxon>Folsomia</taxon>
    </lineage>
</organism>
<evidence type="ECO:0000256" key="11">
    <source>
        <dbReference type="PROSITE-ProRule" id="PRU00239"/>
    </source>
</evidence>
<feature type="region of interest" description="Disordered" evidence="13">
    <location>
        <begin position="718"/>
        <end position="749"/>
    </location>
</feature>
<dbReference type="SUPFAM" id="SSF54001">
    <property type="entry name" value="Cysteine proteinases"/>
    <property type="match status" value="1"/>
</dbReference>
<dbReference type="Gene3D" id="3.90.70.10">
    <property type="entry name" value="Cysteine proteinases"/>
    <property type="match status" value="1"/>
</dbReference>
<evidence type="ECO:0000256" key="13">
    <source>
        <dbReference type="SAM" id="MobiDB-lite"/>
    </source>
</evidence>
<feature type="region of interest" description="Disordered" evidence="13">
    <location>
        <begin position="538"/>
        <end position="603"/>
    </location>
</feature>
<protein>
    <submittedName>
        <fullName evidence="16">Calpain-D</fullName>
    </submittedName>
</protein>
<feature type="domain" description="RanBP2-type" evidence="14">
    <location>
        <begin position="686"/>
        <end position="715"/>
    </location>
</feature>
<keyword evidence="8 11" id="KW-0788">Thiol protease</keyword>
<feature type="region of interest" description="Disordered" evidence="13">
    <location>
        <begin position="469"/>
        <end position="491"/>
    </location>
</feature>
<dbReference type="PANTHER" id="PTHR10183:SF382">
    <property type="entry name" value="CALPAIN-15"/>
    <property type="match status" value="1"/>
</dbReference>
<evidence type="ECO:0000256" key="1">
    <source>
        <dbReference type="ARBA" id="ARBA00007623"/>
    </source>
</evidence>
<feature type="region of interest" description="Disordered" evidence="13">
    <location>
        <begin position="44"/>
        <end position="67"/>
    </location>
</feature>